<dbReference type="CDD" id="cd15904">
    <property type="entry name" value="TSPO_MBR"/>
    <property type="match status" value="1"/>
</dbReference>
<dbReference type="InterPro" id="IPR004307">
    <property type="entry name" value="TspO_MBR"/>
</dbReference>
<protein>
    <submittedName>
        <fullName evidence="7">Tryptophan-rich sensory protein</fullName>
    </submittedName>
</protein>
<dbReference type="AlphaFoldDB" id="A0A2H0VHN6"/>
<dbReference type="FunFam" id="1.20.1260.100:FF:000001">
    <property type="entry name" value="translocator protein 2"/>
    <property type="match status" value="1"/>
</dbReference>
<evidence type="ECO:0000256" key="5">
    <source>
        <dbReference type="ARBA" id="ARBA00023136"/>
    </source>
</evidence>
<sequence length="134" mass="15693">MNEYDYQPWYQMLDKPSFAPPEWAFGIAWGIIYPLILISFIYALYLWKKGRLDKNVILIYFLNLLANFAFTPILLGTKNNILVFVDILIVLGTLACLEWEFFKKSKINFLLLLPYLLWGSFATVLQLTITLMNL</sequence>
<dbReference type="PANTHER" id="PTHR10057:SF0">
    <property type="entry name" value="TRANSLOCATOR PROTEIN"/>
    <property type="match status" value="1"/>
</dbReference>
<feature type="transmembrane region" description="Helical" evidence="6">
    <location>
        <begin position="81"/>
        <end position="102"/>
    </location>
</feature>
<dbReference type="PIRSF" id="PIRSF005859">
    <property type="entry name" value="PBR"/>
    <property type="match status" value="1"/>
</dbReference>
<evidence type="ECO:0000256" key="1">
    <source>
        <dbReference type="ARBA" id="ARBA00004141"/>
    </source>
</evidence>
<reference evidence="8" key="1">
    <citation type="submission" date="2017-09" db="EMBL/GenBank/DDBJ databases">
        <title>Depth-based differentiation of microbial function through sediment-hosted aquifers and enrichment of novel symbionts in the deep terrestrial subsurface.</title>
        <authorList>
            <person name="Probst A.J."/>
            <person name="Ladd B."/>
            <person name="Jarett J.K."/>
            <person name="Geller-Mcgrath D.E."/>
            <person name="Sieber C.M.K."/>
            <person name="Emerson J.B."/>
            <person name="Anantharaman K."/>
            <person name="Thomas B.C."/>
            <person name="Malmstrom R."/>
            <person name="Stieglmeier M."/>
            <person name="Klingl A."/>
            <person name="Woyke T."/>
            <person name="Ryan C.M."/>
            <person name="Banfield J.F."/>
        </authorList>
    </citation>
    <scope>NUCLEOTIDE SEQUENCE [LARGE SCALE GENOMIC DNA]</scope>
</reference>
<evidence type="ECO:0000256" key="6">
    <source>
        <dbReference type="SAM" id="Phobius"/>
    </source>
</evidence>
<evidence type="ECO:0000256" key="2">
    <source>
        <dbReference type="ARBA" id="ARBA00007524"/>
    </source>
</evidence>
<dbReference type="InterPro" id="IPR038330">
    <property type="entry name" value="TspO/MBR-related_sf"/>
</dbReference>
<dbReference type="PANTHER" id="PTHR10057">
    <property type="entry name" value="PERIPHERAL-TYPE BENZODIAZEPINE RECEPTOR"/>
    <property type="match status" value="1"/>
</dbReference>
<keyword evidence="3 6" id="KW-0812">Transmembrane</keyword>
<dbReference type="Proteomes" id="UP000230776">
    <property type="component" value="Unassembled WGS sequence"/>
</dbReference>
<keyword evidence="4 6" id="KW-1133">Transmembrane helix</keyword>
<dbReference type="GO" id="GO:0033013">
    <property type="term" value="P:tetrapyrrole metabolic process"/>
    <property type="evidence" value="ECO:0007669"/>
    <property type="project" value="UniProtKB-ARBA"/>
</dbReference>
<evidence type="ECO:0000313" key="8">
    <source>
        <dbReference type="Proteomes" id="UP000230776"/>
    </source>
</evidence>
<comment type="similarity">
    <text evidence="2">Belongs to the TspO/BZRP family.</text>
</comment>
<dbReference type="Pfam" id="PF03073">
    <property type="entry name" value="TspO_MBR"/>
    <property type="match status" value="1"/>
</dbReference>
<accession>A0A2H0VHN6</accession>
<gene>
    <name evidence="7" type="ORF">COT88_00535</name>
</gene>
<keyword evidence="5 6" id="KW-0472">Membrane</keyword>
<feature type="transmembrane region" description="Helical" evidence="6">
    <location>
        <begin position="109"/>
        <end position="129"/>
    </location>
</feature>
<dbReference type="EMBL" id="PFAG01000007">
    <property type="protein sequence ID" value="PIR98624.1"/>
    <property type="molecule type" value="Genomic_DNA"/>
</dbReference>
<evidence type="ECO:0000313" key="7">
    <source>
        <dbReference type="EMBL" id="PIR98624.1"/>
    </source>
</evidence>
<dbReference type="GO" id="GO:0016020">
    <property type="term" value="C:membrane"/>
    <property type="evidence" value="ECO:0007669"/>
    <property type="project" value="UniProtKB-SubCell"/>
</dbReference>
<dbReference type="Gene3D" id="1.20.1260.100">
    <property type="entry name" value="TspO/MBR protein"/>
    <property type="match status" value="1"/>
</dbReference>
<organism evidence="7 8">
    <name type="scientific">Candidatus Colwellbacteria bacterium CG10_big_fil_rev_8_21_14_0_10_41_28</name>
    <dbReference type="NCBI Taxonomy" id="1974539"/>
    <lineage>
        <taxon>Bacteria</taxon>
        <taxon>Candidatus Colwelliibacteriota</taxon>
    </lineage>
</organism>
<comment type="subcellular location">
    <subcellularLocation>
        <location evidence="1">Membrane</location>
        <topology evidence="1">Multi-pass membrane protein</topology>
    </subcellularLocation>
</comment>
<evidence type="ECO:0000256" key="4">
    <source>
        <dbReference type="ARBA" id="ARBA00022989"/>
    </source>
</evidence>
<evidence type="ECO:0000256" key="3">
    <source>
        <dbReference type="ARBA" id="ARBA00022692"/>
    </source>
</evidence>
<proteinExistence type="inferred from homology"/>
<feature type="transmembrane region" description="Helical" evidence="6">
    <location>
        <begin position="57"/>
        <end position="75"/>
    </location>
</feature>
<name>A0A2H0VHN6_9BACT</name>
<feature type="transmembrane region" description="Helical" evidence="6">
    <location>
        <begin position="23"/>
        <end position="45"/>
    </location>
</feature>
<comment type="caution">
    <text evidence="7">The sequence shown here is derived from an EMBL/GenBank/DDBJ whole genome shotgun (WGS) entry which is preliminary data.</text>
</comment>